<keyword evidence="3 8" id="KW-0819">tRNA processing</keyword>
<dbReference type="InterPro" id="IPR022450">
    <property type="entry name" value="TsaD"/>
</dbReference>
<dbReference type="FunFam" id="3.30.420.40:FF:000040">
    <property type="entry name" value="tRNA N6-adenosine threonylcarbamoyltransferase"/>
    <property type="match status" value="1"/>
</dbReference>
<comment type="caution">
    <text evidence="10">The sequence shown here is derived from an EMBL/GenBank/DDBJ whole genome shotgun (WGS) entry which is preliminary data.</text>
</comment>
<dbReference type="GO" id="GO:0061711">
    <property type="term" value="F:tRNA N(6)-L-threonylcarbamoyladenine synthase activity"/>
    <property type="evidence" value="ECO:0007669"/>
    <property type="project" value="UniProtKB-EC"/>
</dbReference>
<dbReference type="STRING" id="555088.DealDRAFT_0309"/>
<evidence type="ECO:0000256" key="4">
    <source>
        <dbReference type="ARBA" id="ARBA00022723"/>
    </source>
</evidence>
<dbReference type="Gene3D" id="3.30.420.40">
    <property type="match status" value="2"/>
</dbReference>
<feature type="binding site" evidence="8">
    <location>
        <begin position="136"/>
        <end position="140"/>
    </location>
    <ligand>
        <name>substrate</name>
    </ligand>
</feature>
<keyword evidence="4 8" id="KW-0479">Metal-binding</keyword>
<evidence type="ECO:0000256" key="8">
    <source>
        <dbReference type="HAMAP-Rule" id="MF_01445"/>
    </source>
</evidence>
<dbReference type="PROSITE" id="PS01016">
    <property type="entry name" value="GLYCOPROTEASE"/>
    <property type="match status" value="1"/>
</dbReference>
<feature type="binding site" evidence="8">
    <location>
        <position position="182"/>
    </location>
    <ligand>
        <name>substrate</name>
    </ligand>
</feature>
<feature type="binding site" evidence="8">
    <location>
        <position position="277"/>
    </location>
    <ligand>
        <name>substrate</name>
    </ligand>
</feature>
<evidence type="ECO:0000259" key="9">
    <source>
        <dbReference type="Pfam" id="PF00814"/>
    </source>
</evidence>
<evidence type="ECO:0000313" key="10">
    <source>
        <dbReference type="EMBL" id="EEG79035.1"/>
    </source>
</evidence>
<dbReference type="AlphaFoldDB" id="C0GCV0"/>
<dbReference type="GO" id="GO:0006508">
    <property type="term" value="P:proteolysis"/>
    <property type="evidence" value="ECO:0007669"/>
    <property type="project" value="UniProtKB-KW"/>
</dbReference>
<reference evidence="10 11" key="1">
    <citation type="submission" date="2009-02" db="EMBL/GenBank/DDBJ databases">
        <title>Sequencing of the draft genome and assembly of Dethiobacter alkaliphilus AHT 1.</title>
        <authorList>
            <consortium name="US DOE Joint Genome Institute (JGI-PGF)"/>
            <person name="Lucas S."/>
            <person name="Copeland A."/>
            <person name="Lapidus A."/>
            <person name="Glavina del Rio T."/>
            <person name="Dalin E."/>
            <person name="Tice H."/>
            <person name="Bruce D."/>
            <person name="Goodwin L."/>
            <person name="Pitluck S."/>
            <person name="Larimer F."/>
            <person name="Land M.L."/>
            <person name="Hauser L."/>
            <person name="Muyzer G."/>
        </authorList>
    </citation>
    <scope>NUCLEOTIDE SEQUENCE [LARGE SCALE GENOMIC DNA]</scope>
    <source>
        <strain evidence="10 11">AHT 1</strain>
    </source>
</reference>
<evidence type="ECO:0000256" key="6">
    <source>
        <dbReference type="ARBA" id="ARBA00023315"/>
    </source>
</evidence>
<name>C0GCV0_DETAL</name>
<comment type="subcellular location">
    <subcellularLocation>
        <location evidence="8">Cytoplasm</location>
    </subcellularLocation>
</comment>
<accession>C0GCV0</accession>
<comment type="similarity">
    <text evidence="8">Belongs to the KAE1 / TsaD family.</text>
</comment>
<evidence type="ECO:0000256" key="1">
    <source>
        <dbReference type="ARBA" id="ARBA00022490"/>
    </source>
</evidence>
<dbReference type="GO" id="GO:0008233">
    <property type="term" value="F:peptidase activity"/>
    <property type="evidence" value="ECO:0007669"/>
    <property type="project" value="UniProtKB-KW"/>
</dbReference>
<keyword evidence="11" id="KW-1185">Reference proteome</keyword>
<evidence type="ECO:0000256" key="5">
    <source>
        <dbReference type="ARBA" id="ARBA00023004"/>
    </source>
</evidence>
<protein>
    <recommendedName>
        <fullName evidence="8">tRNA N6-adenosine threonylcarbamoyltransferase</fullName>
        <ecNumber evidence="8">2.3.1.234</ecNumber>
    </recommendedName>
    <alternativeName>
        <fullName evidence="8">N6-L-threonylcarbamoyladenine synthase</fullName>
        <shortName evidence="8">t(6)A synthase</shortName>
    </alternativeName>
    <alternativeName>
        <fullName evidence="8">t(6)A37 threonylcarbamoyladenosine biosynthesis protein TsaD</fullName>
    </alternativeName>
    <alternativeName>
        <fullName evidence="8">tRNA threonylcarbamoyladenosine biosynthesis protein TsaD</fullName>
    </alternativeName>
</protein>
<sequence>MSETLILGIETSCDETAAAVVADGNKMHSNIIASQIEDHCKFGGVVPEIASRKHLEIINDVVAQALAEAGVTFADLSAIAVTHGPGLVGALLVGVNAAKTLAYALDKPLVAVNHIFSHVAANFLVHHIEFPAVCLVVSGGHTSLLYMTSRFDAVLLGATRDDAAGEAFDKVARVLGLGYPGGPAVDRAARNGDSSAFVFPRAFSGQDEVFNFSFSGLKSAVINTLHNLRQKNEVVNTADVAASFQHAVVEILVEKTRAAARSKQAQTVLLAGGVAANSLLRRRLAQALEQDGRRLLYPPMELCTDNAAMVAAAGYDLFKRQKFAGLDLNATPVLDINWHLHY</sequence>
<feature type="binding site" evidence="8">
    <location>
        <position position="118"/>
    </location>
    <ligand>
        <name>Fe cation</name>
        <dbReference type="ChEBI" id="CHEBI:24875"/>
    </ligand>
</feature>
<comment type="catalytic activity">
    <reaction evidence="7 8">
        <text>L-threonylcarbamoyladenylate + adenosine(37) in tRNA = N(6)-L-threonylcarbamoyladenosine(37) in tRNA + AMP + H(+)</text>
        <dbReference type="Rhea" id="RHEA:37059"/>
        <dbReference type="Rhea" id="RHEA-COMP:10162"/>
        <dbReference type="Rhea" id="RHEA-COMP:10163"/>
        <dbReference type="ChEBI" id="CHEBI:15378"/>
        <dbReference type="ChEBI" id="CHEBI:73682"/>
        <dbReference type="ChEBI" id="CHEBI:74411"/>
        <dbReference type="ChEBI" id="CHEBI:74418"/>
        <dbReference type="ChEBI" id="CHEBI:456215"/>
        <dbReference type="EC" id="2.3.1.234"/>
    </reaction>
</comment>
<dbReference type="Pfam" id="PF00814">
    <property type="entry name" value="TsaD"/>
    <property type="match status" value="1"/>
</dbReference>
<keyword evidence="10" id="KW-0645">Protease</keyword>
<comment type="function">
    <text evidence="8">Required for the formation of a threonylcarbamoyl group on adenosine at position 37 (t(6)A37) in tRNAs that read codons beginning with adenine. Is involved in the transfer of the threonylcarbamoyl moiety of threonylcarbamoyl-AMP (TC-AMP) to the N6 group of A37, together with TsaE and TsaB. TsaD likely plays a direct catalytic role in this reaction.</text>
</comment>
<evidence type="ECO:0000256" key="2">
    <source>
        <dbReference type="ARBA" id="ARBA00022679"/>
    </source>
</evidence>
<dbReference type="HAMAP" id="MF_01445">
    <property type="entry name" value="TsaD"/>
    <property type="match status" value="1"/>
</dbReference>
<feature type="binding site" evidence="8">
    <location>
        <position position="114"/>
    </location>
    <ligand>
        <name>Fe cation</name>
        <dbReference type="ChEBI" id="CHEBI:24875"/>
    </ligand>
</feature>
<gene>
    <name evidence="8" type="primary">tsaD</name>
    <name evidence="10" type="ORF">DealDRAFT_0309</name>
</gene>
<keyword evidence="6 8" id="KW-0012">Acyltransferase</keyword>
<comment type="cofactor">
    <cofactor evidence="8">
        <name>Fe(2+)</name>
        <dbReference type="ChEBI" id="CHEBI:29033"/>
    </cofactor>
    <text evidence="8">Binds 1 Fe(2+) ion per subunit.</text>
</comment>
<dbReference type="EMBL" id="ACJM01000001">
    <property type="protein sequence ID" value="EEG79035.1"/>
    <property type="molecule type" value="Genomic_DNA"/>
</dbReference>
<keyword evidence="10" id="KW-0378">Hydrolase</keyword>
<dbReference type="NCBIfam" id="TIGR00329">
    <property type="entry name" value="gcp_kae1"/>
    <property type="match status" value="1"/>
</dbReference>
<keyword evidence="5 8" id="KW-0408">Iron</keyword>
<dbReference type="RefSeq" id="WP_008514194.1">
    <property type="nucleotide sequence ID" value="NZ_ACJM01000001.1"/>
</dbReference>
<proteinExistence type="inferred from homology"/>
<dbReference type="eggNOG" id="COG0533">
    <property type="taxonomic scope" value="Bacteria"/>
</dbReference>
<dbReference type="SUPFAM" id="SSF53067">
    <property type="entry name" value="Actin-like ATPase domain"/>
    <property type="match status" value="2"/>
</dbReference>
<dbReference type="PRINTS" id="PR00789">
    <property type="entry name" value="OSIALOPTASE"/>
</dbReference>
<organism evidence="10 11">
    <name type="scientific">Dethiobacter alkaliphilus AHT 1</name>
    <dbReference type="NCBI Taxonomy" id="555088"/>
    <lineage>
        <taxon>Bacteria</taxon>
        <taxon>Bacillati</taxon>
        <taxon>Bacillota</taxon>
        <taxon>Dethiobacteria</taxon>
        <taxon>Dethiobacterales</taxon>
        <taxon>Dethiobacteraceae</taxon>
        <taxon>Dethiobacter</taxon>
    </lineage>
</organism>
<keyword evidence="1 8" id="KW-0963">Cytoplasm</keyword>
<feature type="domain" description="Gcp-like" evidence="9">
    <location>
        <begin position="28"/>
        <end position="311"/>
    </location>
</feature>
<evidence type="ECO:0000256" key="3">
    <source>
        <dbReference type="ARBA" id="ARBA00022694"/>
    </source>
</evidence>
<dbReference type="InterPro" id="IPR017860">
    <property type="entry name" value="Peptidase_M22_CS"/>
</dbReference>
<dbReference type="NCBIfam" id="TIGR03723">
    <property type="entry name" value="T6A_TsaD_YgjD"/>
    <property type="match status" value="1"/>
</dbReference>
<dbReference type="GO" id="GO:0005737">
    <property type="term" value="C:cytoplasm"/>
    <property type="evidence" value="ECO:0007669"/>
    <property type="project" value="UniProtKB-SubCell"/>
</dbReference>
<evidence type="ECO:0000256" key="7">
    <source>
        <dbReference type="ARBA" id="ARBA00048117"/>
    </source>
</evidence>
<dbReference type="FunFam" id="3.30.420.40:FF:000012">
    <property type="entry name" value="tRNA N6-adenosine threonylcarbamoyltransferase"/>
    <property type="match status" value="1"/>
</dbReference>
<dbReference type="InterPro" id="IPR017861">
    <property type="entry name" value="KAE1/TsaD"/>
</dbReference>
<dbReference type="GO" id="GO:0002949">
    <property type="term" value="P:tRNA threonylcarbamoyladenosine modification"/>
    <property type="evidence" value="ECO:0007669"/>
    <property type="project" value="UniProtKB-UniRule"/>
</dbReference>
<dbReference type="PANTHER" id="PTHR11735">
    <property type="entry name" value="TRNA N6-ADENOSINE THREONYLCARBAMOYLTRANSFERASE"/>
    <property type="match status" value="1"/>
</dbReference>
<dbReference type="EC" id="2.3.1.234" evidence="8"/>
<dbReference type="PANTHER" id="PTHR11735:SF6">
    <property type="entry name" value="TRNA N6-ADENOSINE THREONYLCARBAMOYLTRANSFERASE, MITOCHONDRIAL"/>
    <property type="match status" value="1"/>
</dbReference>
<feature type="binding site" evidence="8">
    <location>
        <position position="305"/>
    </location>
    <ligand>
        <name>Fe cation</name>
        <dbReference type="ChEBI" id="CHEBI:24875"/>
    </ligand>
</feature>
<dbReference type="Proteomes" id="UP000006443">
    <property type="component" value="Unassembled WGS sequence"/>
</dbReference>
<evidence type="ECO:0000313" key="11">
    <source>
        <dbReference type="Proteomes" id="UP000006443"/>
    </source>
</evidence>
<dbReference type="InterPro" id="IPR000905">
    <property type="entry name" value="Gcp-like_dom"/>
</dbReference>
<dbReference type="CDD" id="cd24133">
    <property type="entry name" value="ASKHA_NBD_TsaD_bac"/>
    <property type="match status" value="1"/>
</dbReference>
<dbReference type="OrthoDB" id="9806197at2"/>
<dbReference type="GO" id="GO:0005506">
    <property type="term" value="F:iron ion binding"/>
    <property type="evidence" value="ECO:0007669"/>
    <property type="project" value="UniProtKB-UniRule"/>
</dbReference>
<dbReference type="InterPro" id="IPR043129">
    <property type="entry name" value="ATPase_NBD"/>
</dbReference>
<keyword evidence="2 8" id="KW-0808">Transferase</keyword>
<feature type="binding site" evidence="8">
    <location>
        <position position="186"/>
    </location>
    <ligand>
        <name>substrate</name>
    </ligand>
</feature>
<feature type="binding site" evidence="8">
    <location>
        <position position="169"/>
    </location>
    <ligand>
        <name>substrate</name>
    </ligand>
</feature>